<dbReference type="InterPro" id="IPR006586">
    <property type="entry name" value="ADAM_Cys-rich"/>
</dbReference>
<dbReference type="AlphaFoldDB" id="A0A9W9YAD7"/>
<evidence type="ECO:0000256" key="19">
    <source>
        <dbReference type="SAM" id="MobiDB-lite"/>
    </source>
</evidence>
<sequence length="1100" mass="121034">MISTYSVYTFFGVVMAWSILGEAFRLTQPGKNEDLKIHHHMTKREIQMYFGVDSHEKVPEYDVTSPFQADESGNFLSYKLHEHARRKRDADEPNAWYYQVEAFGMSLHLNLTKNTNVLAPGLVVEKVNKNGSKEHSKLPHTAFYDGHVTSDPNSLVAIGNHDGLKGMINYLGSTFFMQPLPAHLAKQHGSSGGSRPHLIYRRSLDDANNKCELIEPRAKRSSPMLKDGRKSPSRDARSVPGKHLEIVLIADRMYLVNFQKTEEATEALITLAHMVNAMYHDNSIGAIKLTVSVVGLILHYHDLGYTSSDDNLARLAAIEVWADGNMPLSDADPQHGDQVVLITGNGFGGLATAGTTCKRKYGTTVNDGGLGLGTAIIMAHESAHALGVGHDGGSDDCPNGKFIMSTAVPGGKYATRWSPCSSATLQSILSSSHSCLDDKPVELPSAVASARHNKLPGQLYDGDAQCELQYGSSYTFCKRLESNCGSLYCTKDGYSCTSNLAPPADGTKCGERMWCIKGECVDDGSPMRDGAWSEWSDYSDCSYHCGGGAQYRTRTCTNPTPQNGGMDCEGESKGHWRICNPEACPEGTPTHREEQCSTKKPGSKPYKIASRHPCELLCAKGKVYPSGNVKDGTRCSLDSKIKDVCIQGECRSVGCNNILESGIKEDRCKVCNGDSTSCKMVIGRIMKPCSGCTIVDVPVGSTNVTVSEEVEDWNFLGVKNEAGKDVYPVGYTWSTSVPVAGTRVFYHHEKNEDADTVYIPGPTNQHIFVYYKQYVARQPVDFSLNEPASAGDVNNLPGRAKWVESEWSSCSHACAGGIQTRKVECILQEDLTYLNDAVCAKISAKPAKQQECNTKSCAPVWYVSGWRGCSKTCGKGVQTRQVVCRQEETRGQYKTLSDSKCSKAKPTDPESQDCNKIDCPAEYVPGDWSACSTTCRGIKTRTMSSCRRLKETGLFESVPNAMCATAIVPPLQEPCNQDVPCPGDRQYVPVGCYKDKGDDQAFPILIKNFRKTGINWKDMSETIAKCAYETTKADHNLQVFAIQFYGECYTNPNGLEKLNKNPKKYPKQEYRDDDKKTYPCWEGVGRDGANFVYKFEEFNG</sequence>
<evidence type="ECO:0000256" key="6">
    <source>
        <dbReference type="ARBA" id="ARBA00022723"/>
    </source>
</evidence>
<keyword evidence="13 17" id="KW-1015">Disulfide bond</keyword>
<feature type="active site" evidence="15 18">
    <location>
        <position position="381"/>
    </location>
</feature>
<feature type="compositionally biased region" description="Basic and acidic residues" evidence="19">
    <location>
        <begin position="226"/>
        <end position="238"/>
    </location>
</feature>
<feature type="binding site" evidence="16 18">
    <location>
        <position position="390"/>
    </location>
    <ligand>
        <name>Zn(2+)</name>
        <dbReference type="ChEBI" id="CHEBI:29105"/>
        <note>catalytic</note>
    </ligand>
</feature>
<feature type="binding site" evidence="16 18">
    <location>
        <position position="380"/>
    </location>
    <ligand>
        <name>Zn(2+)</name>
        <dbReference type="ChEBI" id="CHEBI:29105"/>
        <note>catalytic</note>
    </ligand>
</feature>
<comment type="cofactor">
    <cofactor evidence="16">
        <name>Zn(2+)</name>
        <dbReference type="ChEBI" id="CHEBI:29105"/>
    </cofactor>
    <text evidence="16">Binds 1 zinc ion per subunit.</text>
</comment>
<dbReference type="Gene3D" id="3.40.1620.60">
    <property type="match status" value="1"/>
</dbReference>
<dbReference type="SUPFAM" id="SSF55486">
    <property type="entry name" value="Metalloproteases ('zincins'), catalytic domain"/>
    <property type="match status" value="1"/>
</dbReference>
<feature type="disulfide bond" evidence="17">
    <location>
        <begin position="397"/>
        <end position="420"/>
    </location>
</feature>
<dbReference type="Pfam" id="PF00090">
    <property type="entry name" value="TSP_1"/>
    <property type="match status" value="1"/>
</dbReference>
<evidence type="ECO:0000256" key="15">
    <source>
        <dbReference type="PIRSR" id="PIRSR613273-1"/>
    </source>
</evidence>
<evidence type="ECO:0000256" key="18">
    <source>
        <dbReference type="PROSITE-ProRule" id="PRU00276"/>
    </source>
</evidence>
<evidence type="ECO:0000256" key="9">
    <source>
        <dbReference type="ARBA" id="ARBA00022801"/>
    </source>
</evidence>
<dbReference type="GO" id="GO:0031012">
    <property type="term" value="C:extracellular matrix"/>
    <property type="evidence" value="ECO:0007669"/>
    <property type="project" value="TreeGrafter"/>
</dbReference>
<feature type="region of interest" description="Disordered" evidence="19">
    <location>
        <begin position="218"/>
        <end position="238"/>
    </location>
</feature>
<protein>
    <submittedName>
        <fullName evidence="21">Metalloendopeptidase</fullName>
    </submittedName>
</protein>
<dbReference type="Pfam" id="PF01562">
    <property type="entry name" value="Pep_M12B_propep"/>
    <property type="match status" value="1"/>
</dbReference>
<dbReference type="InterPro" id="IPR024079">
    <property type="entry name" value="MetalloPept_cat_dom_sf"/>
</dbReference>
<keyword evidence="10 16" id="KW-0862">Zinc</keyword>
<dbReference type="Gene3D" id="2.20.100.10">
    <property type="entry name" value="Thrombospondin type-1 (TSP1) repeat"/>
    <property type="match status" value="3"/>
</dbReference>
<feature type="disulfide bond" evidence="17">
    <location>
        <begin position="477"/>
        <end position="496"/>
    </location>
</feature>
<feature type="binding site" evidence="16 18">
    <location>
        <position position="384"/>
    </location>
    <ligand>
        <name>Zn(2+)</name>
        <dbReference type="ChEBI" id="CHEBI:29105"/>
        <note>catalytic</note>
    </ligand>
</feature>
<dbReference type="InterPro" id="IPR045371">
    <property type="entry name" value="ADAMTS_CR_3"/>
</dbReference>
<feature type="binding site" description="in inhibited form" evidence="16">
    <location>
        <position position="211"/>
    </location>
    <ligand>
        <name>Zn(2+)</name>
        <dbReference type="ChEBI" id="CHEBI:29105"/>
        <note>catalytic</note>
    </ligand>
</feature>
<dbReference type="GO" id="GO:0030198">
    <property type="term" value="P:extracellular matrix organization"/>
    <property type="evidence" value="ECO:0007669"/>
    <property type="project" value="InterPro"/>
</dbReference>
<dbReference type="PRINTS" id="PR01857">
    <property type="entry name" value="ADAMTSFAMILY"/>
</dbReference>
<dbReference type="OrthoDB" id="5781878at2759"/>
<feature type="disulfide bond" evidence="17">
    <location>
        <begin position="509"/>
        <end position="520"/>
    </location>
</feature>
<dbReference type="InterPro" id="IPR000884">
    <property type="entry name" value="TSP1_rpt"/>
</dbReference>
<feature type="disulfide bond" evidence="17">
    <location>
        <begin position="466"/>
        <end position="489"/>
    </location>
</feature>
<feature type="domain" description="Peptidase M12B" evidence="20">
    <location>
        <begin position="242"/>
        <end position="440"/>
    </location>
</feature>
<keyword evidence="6 16" id="KW-0479">Metal-binding</keyword>
<name>A0A9W9YAD7_9CNID</name>
<evidence type="ECO:0000313" key="21">
    <source>
        <dbReference type="EMBL" id="KAJ7328150.1"/>
    </source>
</evidence>
<dbReference type="PROSITE" id="PS50092">
    <property type="entry name" value="TSP1"/>
    <property type="match status" value="3"/>
</dbReference>
<dbReference type="Pfam" id="PF05986">
    <property type="entry name" value="ADAMTS_spacer1"/>
    <property type="match status" value="1"/>
</dbReference>
<dbReference type="Pfam" id="PF19030">
    <property type="entry name" value="TSP1_ADAMTS"/>
    <property type="match status" value="2"/>
</dbReference>
<dbReference type="EMBL" id="MU827798">
    <property type="protein sequence ID" value="KAJ7328150.1"/>
    <property type="molecule type" value="Genomic_DNA"/>
</dbReference>
<keyword evidence="7" id="KW-0732">Signal</keyword>
<keyword evidence="4" id="KW-0645">Protease</keyword>
<dbReference type="FunFam" id="2.20.100.10:FF:000001">
    <property type="entry name" value="semaphorin-5A isoform X1"/>
    <property type="match status" value="1"/>
</dbReference>
<dbReference type="Pfam" id="PF17771">
    <property type="entry name" value="ADAMTS_CR_2"/>
    <property type="match status" value="1"/>
</dbReference>
<feature type="binding site" evidence="16">
    <location>
        <position position="337"/>
    </location>
    <ligand>
        <name>Ca(2+)</name>
        <dbReference type="ChEBI" id="CHEBI:29108"/>
        <label>1</label>
    </ligand>
</feature>
<dbReference type="SMART" id="SM00209">
    <property type="entry name" value="TSP1"/>
    <property type="match status" value="4"/>
</dbReference>
<keyword evidence="5" id="KW-0165">Cleavage on pair of basic residues</keyword>
<evidence type="ECO:0000256" key="2">
    <source>
        <dbReference type="ARBA" id="ARBA00022525"/>
    </source>
</evidence>
<evidence type="ECO:0000256" key="16">
    <source>
        <dbReference type="PIRSR" id="PIRSR613273-2"/>
    </source>
</evidence>
<comment type="caution">
    <text evidence="21">The sequence shown here is derived from an EMBL/GenBank/DDBJ whole genome shotgun (WGS) entry which is preliminary data.</text>
</comment>
<dbReference type="Proteomes" id="UP001163046">
    <property type="component" value="Unassembled WGS sequence"/>
</dbReference>
<dbReference type="PANTHER" id="PTHR13723">
    <property type="entry name" value="ADAMTS A DISINTEGRIN AND METALLOPROTEASE WITH THROMBOSPONDIN MOTIFS PROTEASE"/>
    <property type="match status" value="1"/>
</dbReference>
<dbReference type="SUPFAM" id="SSF82895">
    <property type="entry name" value="TSP-1 type 1 repeat"/>
    <property type="match status" value="3"/>
</dbReference>
<keyword evidence="8" id="KW-0677">Repeat</keyword>
<dbReference type="PROSITE" id="PS50215">
    <property type="entry name" value="ADAM_MEPRO"/>
    <property type="match status" value="1"/>
</dbReference>
<dbReference type="Pfam" id="PF19236">
    <property type="entry name" value="ADAMTS_CR_3"/>
    <property type="match status" value="1"/>
</dbReference>
<feature type="binding site" evidence="16">
    <location>
        <position position="438"/>
    </location>
    <ligand>
        <name>Ca(2+)</name>
        <dbReference type="ChEBI" id="CHEBI:29108"/>
        <label>2</label>
    </ligand>
</feature>
<evidence type="ECO:0000259" key="20">
    <source>
        <dbReference type="PROSITE" id="PS50215"/>
    </source>
</evidence>
<evidence type="ECO:0000256" key="8">
    <source>
        <dbReference type="ARBA" id="ARBA00022737"/>
    </source>
</evidence>
<proteinExistence type="predicted"/>
<dbReference type="InterPro" id="IPR041645">
    <property type="entry name" value="ADAMTS_CR_2"/>
</dbReference>
<dbReference type="GO" id="GO:0006508">
    <property type="term" value="P:proteolysis"/>
    <property type="evidence" value="ECO:0007669"/>
    <property type="project" value="UniProtKB-KW"/>
</dbReference>
<feature type="disulfide bond" evidence="17">
    <location>
        <begin position="484"/>
        <end position="515"/>
    </location>
</feature>
<gene>
    <name evidence="21" type="primary">ADAMTS10_5</name>
    <name evidence="21" type="ORF">OS493_025555</name>
</gene>
<dbReference type="Pfam" id="PF01421">
    <property type="entry name" value="Reprolysin"/>
    <property type="match status" value="1"/>
</dbReference>
<evidence type="ECO:0000256" key="1">
    <source>
        <dbReference type="ARBA" id="ARBA00004498"/>
    </source>
</evidence>
<feature type="disulfide bond" evidence="17">
    <location>
        <begin position="545"/>
        <end position="584"/>
    </location>
</feature>
<dbReference type="InterPro" id="IPR013273">
    <property type="entry name" value="ADAMTS/ADAMTS-like"/>
</dbReference>
<evidence type="ECO:0000256" key="11">
    <source>
        <dbReference type="ARBA" id="ARBA00023049"/>
    </source>
</evidence>
<evidence type="ECO:0000256" key="17">
    <source>
        <dbReference type="PIRSR" id="PIRSR613273-3"/>
    </source>
</evidence>
<feature type="disulfide bond" evidence="17">
    <location>
        <begin position="541"/>
        <end position="579"/>
    </location>
</feature>
<comment type="caution">
    <text evidence="18">Lacks conserved residue(s) required for the propagation of feature annotation.</text>
</comment>
<feature type="binding site" evidence="16">
    <location>
        <position position="245"/>
    </location>
    <ligand>
        <name>Ca(2+)</name>
        <dbReference type="ChEBI" id="CHEBI:29108"/>
        <label>1</label>
    </ligand>
</feature>
<dbReference type="InterPro" id="IPR036383">
    <property type="entry name" value="TSP1_rpt_sf"/>
</dbReference>
<feature type="disulfide bond" evidence="17">
    <location>
        <begin position="357"/>
        <end position="435"/>
    </location>
</feature>
<dbReference type="Gene3D" id="3.40.390.10">
    <property type="entry name" value="Collagenase (Catalytic Domain)"/>
    <property type="match status" value="1"/>
</dbReference>
<keyword evidence="16" id="KW-0106">Calcium</keyword>
<feature type="binding site" evidence="16">
    <location>
        <position position="245"/>
    </location>
    <ligand>
        <name>Ca(2+)</name>
        <dbReference type="ChEBI" id="CHEBI:29108"/>
        <label>2</label>
    </ligand>
</feature>
<accession>A0A9W9YAD7</accession>
<reference evidence="21" key="1">
    <citation type="submission" date="2023-01" db="EMBL/GenBank/DDBJ databases">
        <title>Genome assembly of the deep-sea coral Lophelia pertusa.</title>
        <authorList>
            <person name="Herrera S."/>
            <person name="Cordes E."/>
        </authorList>
    </citation>
    <scope>NUCLEOTIDE SEQUENCE</scope>
    <source>
        <strain evidence="21">USNM1676648</strain>
        <tissue evidence="21">Polyp</tissue>
    </source>
</reference>
<keyword evidence="2" id="KW-0964">Secreted</keyword>
<feature type="binding site" evidence="16">
    <location>
        <position position="435"/>
    </location>
    <ligand>
        <name>Ca(2+)</name>
        <dbReference type="ChEBI" id="CHEBI:29108"/>
        <label>1</label>
    </ligand>
</feature>
<evidence type="ECO:0000256" key="13">
    <source>
        <dbReference type="ARBA" id="ARBA00023157"/>
    </source>
</evidence>
<keyword evidence="14" id="KW-0325">Glycoprotein</keyword>
<dbReference type="GO" id="GO:0046872">
    <property type="term" value="F:metal ion binding"/>
    <property type="evidence" value="ECO:0007669"/>
    <property type="project" value="UniProtKB-KW"/>
</dbReference>
<keyword evidence="22" id="KW-1185">Reference proteome</keyword>
<evidence type="ECO:0000256" key="3">
    <source>
        <dbReference type="ARBA" id="ARBA00022530"/>
    </source>
</evidence>
<dbReference type="GO" id="GO:0004222">
    <property type="term" value="F:metalloendopeptidase activity"/>
    <property type="evidence" value="ECO:0007669"/>
    <property type="project" value="InterPro"/>
</dbReference>
<dbReference type="InterPro" id="IPR010294">
    <property type="entry name" value="ADAMTS_spacer1"/>
</dbReference>
<dbReference type="PANTHER" id="PTHR13723:SF200">
    <property type="entry name" value="ADAM METALLOPEPTIDASE WITH THROMBOSPONDIN TYPE 1 MOTIF B, ISOFORM B"/>
    <property type="match status" value="1"/>
</dbReference>
<keyword evidence="12" id="KW-0865">Zymogen</keyword>
<keyword evidence="9" id="KW-0378">Hydrolase</keyword>
<evidence type="ECO:0000256" key="14">
    <source>
        <dbReference type="ARBA" id="ARBA00023180"/>
    </source>
</evidence>
<dbReference type="InterPro" id="IPR050439">
    <property type="entry name" value="ADAMTS_ADAMTS-like"/>
</dbReference>
<feature type="binding site" evidence="16">
    <location>
        <position position="330"/>
    </location>
    <ligand>
        <name>Ca(2+)</name>
        <dbReference type="ChEBI" id="CHEBI:29108"/>
        <label>2</label>
    </ligand>
</feature>
<evidence type="ECO:0000256" key="10">
    <source>
        <dbReference type="ARBA" id="ARBA00022833"/>
    </source>
</evidence>
<dbReference type="SMART" id="SM00608">
    <property type="entry name" value="ACR"/>
    <property type="match status" value="1"/>
</dbReference>
<evidence type="ECO:0000256" key="7">
    <source>
        <dbReference type="ARBA" id="ARBA00022729"/>
    </source>
</evidence>
<evidence type="ECO:0000256" key="12">
    <source>
        <dbReference type="ARBA" id="ARBA00023145"/>
    </source>
</evidence>
<dbReference type="InterPro" id="IPR002870">
    <property type="entry name" value="Peptidase_M12B_N"/>
</dbReference>
<feature type="binding site" evidence="16">
    <location>
        <position position="330"/>
    </location>
    <ligand>
        <name>Ca(2+)</name>
        <dbReference type="ChEBI" id="CHEBI:29108"/>
        <label>1</label>
    </ligand>
</feature>
<evidence type="ECO:0000256" key="5">
    <source>
        <dbReference type="ARBA" id="ARBA00022685"/>
    </source>
</evidence>
<keyword evidence="11" id="KW-0482">Metalloprotease</keyword>
<organism evidence="21 22">
    <name type="scientific">Desmophyllum pertusum</name>
    <dbReference type="NCBI Taxonomy" id="174260"/>
    <lineage>
        <taxon>Eukaryota</taxon>
        <taxon>Metazoa</taxon>
        <taxon>Cnidaria</taxon>
        <taxon>Anthozoa</taxon>
        <taxon>Hexacorallia</taxon>
        <taxon>Scleractinia</taxon>
        <taxon>Caryophylliina</taxon>
        <taxon>Caryophylliidae</taxon>
        <taxon>Desmophyllum</taxon>
    </lineage>
</organism>
<feature type="disulfide bond" evidence="17">
    <location>
        <begin position="556"/>
        <end position="568"/>
    </location>
</feature>
<dbReference type="Gene3D" id="2.60.120.830">
    <property type="match status" value="1"/>
</dbReference>
<comment type="subcellular location">
    <subcellularLocation>
        <location evidence="1">Secreted</location>
        <location evidence="1">Extracellular space</location>
        <location evidence="1">Extracellular matrix</location>
    </subcellularLocation>
</comment>
<evidence type="ECO:0000256" key="4">
    <source>
        <dbReference type="ARBA" id="ARBA00022670"/>
    </source>
</evidence>
<evidence type="ECO:0000313" key="22">
    <source>
        <dbReference type="Proteomes" id="UP001163046"/>
    </source>
</evidence>
<feature type="binding site" evidence="16">
    <location>
        <position position="438"/>
    </location>
    <ligand>
        <name>Ca(2+)</name>
        <dbReference type="ChEBI" id="CHEBI:29108"/>
        <label>1</label>
    </ligand>
</feature>
<keyword evidence="3" id="KW-0272">Extracellular matrix</keyword>
<dbReference type="InterPro" id="IPR001590">
    <property type="entry name" value="Peptidase_M12B"/>
</dbReference>